<evidence type="ECO:0000256" key="5">
    <source>
        <dbReference type="ARBA" id="ARBA00022692"/>
    </source>
</evidence>
<comment type="subcellular location">
    <subcellularLocation>
        <location evidence="1">Cell membrane</location>
        <topology evidence="1">Multi-pass membrane protein</topology>
    </subcellularLocation>
</comment>
<dbReference type="Proteomes" id="UP000224915">
    <property type="component" value="Unassembled WGS sequence"/>
</dbReference>
<protein>
    <submittedName>
        <fullName evidence="9">Iron complex transport system permease protein</fullName>
    </submittedName>
</protein>
<reference evidence="9 10" key="1">
    <citation type="submission" date="2017-10" db="EMBL/GenBank/DDBJ databases">
        <title>Sequencing the genomes of 1000 actinobacteria strains.</title>
        <authorList>
            <person name="Klenk H.-P."/>
        </authorList>
    </citation>
    <scope>NUCLEOTIDE SEQUENCE [LARGE SCALE GENOMIC DNA]</scope>
    <source>
        <strain evidence="9 10">DSM 21801</strain>
    </source>
</reference>
<keyword evidence="4" id="KW-1003">Cell membrane</keyword>
<dbReference type="InterPro" id="IPR037294">
    <property type="entry name" value="ABC_BtuC-like"/>
</dbReference>
<dbReference type="RefSeq" id="WP_245866792.1">
    <property type="nucleotide sequence ID" value="NZ_PDJD01000001.1"/>
</dbReference>
<feature type="transmembrane region" description="Helical" evidence="8">
    <location>
        <begin position="217"/>
        <end position="234"/>
    </location>
</feature>
<dbReference type="GO" id="GO:0022857">
    <property type="term" value="F:transmembrane transporter activity"/>
    <property type="evidence" value="ECO:0007669"/>
    <property type="project" value="InterPro"/>
</dbReference>
<feature type="transmembrane region" description="Helical" evidence="8">
    <location>
        <begin position="170"/>
        <end position="191"/>
    </location>
</feature>
<feature type="transmembrane region" description="Helical" evidence="8">
    <location>
        <begin position="41"/>
        <end position="62"/>
    </location>
</feature>
<evidence type="ECO:0000256" key="3">
    <source>
        <dbReference type="ARBA" id="ARBA00022448"/>
    </source>
</evidence>
<evidence type="ECO:0000256" key="6">
    <source>
        <dbReference type="ARBA" id="ARBA00022989"/>
    </source>
</evidence>
<evidence type="ECO:0000313" key="10">
    <source>
        <dbReference type="Proteomes" id="UP000224915"/>
    </source>
</evidence>
<comment type="caution">
    <text evidence="9">The sequence shown here is derived from an EMBL/GenBank/DDBJ whole genome shotgun (WGS) entry which is preliminary data.</text>
</comment>
<feature type="transmembrane region" description="Helical" evidence="8">
    <location>
        <begin position="142"/>
        <end position="163"/>
    </location>
</feature>
<proteinExistence type="inferred from homology"/>
<evidence type="ECO:0000256" key="8">
    <source>
        <dbReference type="SAM" id="Phobius"/>
    </source>
</evidence>
<feature type="transmembrane region" description="Helical" evidence="8">
    <location>
        <begin position="330"/>
        <end position="351"/>
    </location>
</feature>
<name>A0A2A9CYU4_9MICO</name>
<organism evidence="9 10">
    <name type="scientific">Serinibacter salmoneus</name>
    <dbReference type="NCBI Taxonomy" id="556530"/>
    <lineage>
        <taxon>Bacteria</taxon>
        <taxon>Bacillati</taxon>
        <taxon>Actinomycetota</taxon>
        <taxon>Actinomycetes</taxon>
        <taxon>Micrococcales</taxon>
        <taxon>Beutenbergiaceae</taxon>
        <taxon>Serinibacter</taxon>
    </lineage>
</organism>
<feature type="transmembrane region" description="Helical" evidence="8">
    <location>
        <begin position="117"/>
        <end position="136"/>
    </location>
</feature>
<dbReference type="GO" id="GO:0033214">
    <property type="term" value="P:siderophore-iron import into cell"/>
    <property type="evidence" value="ECO:0007669"/>
    <property type="project" value="TreeGrafter"/>
</dbReference>
<evidence type="ECO:0000256" key="1">
    <source>
        <dbReference type="ARBA" id="ARBA00004651"/>
    </source>
</evidence>
<keyword evidence="3" id="KW-0813">Transport</keyword>
<evidence type="ECO:0000256" key="7">
    <source>
        <dbReference type="ARBA" id="ARBA00023136"/>
    </source>
</evidence>
<dbReference type="Gene3D" id="1.10.3470.10">
    <property type="entry name" value="ABC transporter involved in vitamin B12 uptake, BtuC"/>
    <property type="match status" value="1"/>
</dbReference>
<dbReference type="PANTHER" id="PTHR30472">
    <property type="entry name" value="FERRIC ENTEROBACTIN TRANSPORT SYSTEM PERMEASE PROTEIN"/>
    <property type="match status" value="1"/>
</dbReference>
<feature type="transmembrane region" description="Helical" evidence="8">
    <location>
        <begin position="82"/>
        <end position="105"/>
    </location>
</feature>
<keyword evidence="6 8" id="KW-1133">Transmembrane helix</keyword>
<gene>
    <name evidence="9" type="ORF">ATL40_1137</name>
</gene>
<feature type="transmembrane region" description="Helical" evidence="8">
    <location>
        <begin position="278"/>
        <end position="297"/>
    </location>
</feature>
<evidence type="ECO:0000256" key="4">
    <source>
        <dbReference type="ARBA" id="ARBA00022475"/>
    </source>
</evidence>
<accession>A0A2A9CYU4</accession>
<feature type="transmembrane region" description="Helical" evidence="8">
    <location>
        <begin position="306"/>
        <end position="324"/>
    </location>
</feature>
<keyword evidence="7 8" id="KW-0472">Membrane</keyword>
<comment type="similarity">
    <text evidence="2">Belongs to the binding-protein-dependent transport system permease family. FecCD subfamily.</text>
</comment>
<sequence>MTDLDTSAVEVRAPSAAPAVADHPPRRHRVRQAWRTHHDGAVTLIALALALACAVGILTWAIPVPLTHAGFPTIVAIRLESVATIVLVGASQGVATLVFQTLVGNRILTPAVLGFDALYRLVQTALVFFLGSAALAETDGLVKVGLQSALMVAFATILYGWLFTRLRLSLHVTLLVGIVLGMAFSSAATLMQRMLTPSEFDILAARLFGNISTADGAYLPWAALVVAGACAVLWRRRYVLDVVALGRQTATSLGVAYRREVLIVLVLVAVLVSVSVSLVGPMTFLGFIVAMLTYQLVREQTHARMLPMAAVLGTLALLAAYFVLRHVFYAGGLVTVVIELVGGTLFLIYLLRKGLR</sequence>
<dbReference type="PANTHER" id="PTHR30472:SF19">
    <property type="entry name" value="PETROBACTIN IMPORT SYSTEM PERMEASE PROTEIN YCLO"/>
    <property type="match status" value="1"/>
</dbReference>
<dbReference type="Pfam" id="PF01032">
    <property type="entry name" value="FecCD"/>
    <property type="match status" value="1"/>
</dbReference>
<dbReference type="SUPFAM" id="SSF81345">
    <property type="entry name" value="ABC transporter involved in vitamin B12 uptake, BtuC"/>
    <property type="match status" value="1"/>
</dbReference>
<keyword evidence="10" id="KW-1185">Reference proteome</keyword>
<keyword evidence="5 8" id="KW-0812">Transmembrane</keyword>
<evidence type="ECO:0000256" key="2">
    <source>
        <dbReference type="ARBA" id="ARBA00007935"/>
    </source>
</evidence>
<dbReference type="EMBL" id="PDJD01000001">
    <property type="protein sequence ID" value="PFG19573.1"/>
    <property type="molecule type" value="Genomic_DNA"/>
</dbReference>
<evidence type="ECO:0000313" key="9">
    <source>
        <dbReference type="EMBL" id="PFG19573.1"/>
    </source>
</evidence>
<dbReference type="InterPro" id="IPR000522">
    <property type="entry name" value="ABC_transptr_permease_BtuC"/>
</dbReference>
<dbReference type="GO" id="GO:0005886">
    <property type="term" value="C:plasma membrane"/>
    <property type="evidence" value="ECO:0007669"/>
    <property type="project" value="UniProtKB-SubCell"/>
</dbReference>
<dbReference type="AlphaFoldDB" id="A0A2A9CYU4"/>